<evidence type="ECO:0000256" key="4">
    <source>
        <dbReference type="PROSITE-ProRule" id="PRU10040"/>
    </source>
</evidence>
<evidence type="ECO:0000259" key="6">
    <source>
        <dbReference type="Pfam" id="PF01095"/>
    </source>
</evidence>
<keyword evidence="8" id="KW-1185">Reference proteome</keyword>
<reference evidence="7 8" key="1">
    <citation type="submission" date="2019-07" db="EMBL/GenBank/DDBJ databases">
        <authorList>
            <person name="Kim J."/>
        </authorList>
    </citation>
    <scope>NUCLEOTIDE SEQUENCE [LARGE SCALE GENOMIC DNA]</scope>
    <source>
        <strain evidence="7 8">JC52</strain>
    </source>
</reference>
<name>A0A559KGI4_9BACL</name>
<dbReference type="PROSITE" id="PS00503">
    <property type="entry name" value="PECTINESTERASE_2"/>
    <property type="match status" value="1"/>
</dbReference>
<dbReference type="EC" id="3.1.1.11" evidence="5"/>
<dbReference type="GO" id="GO:0042545">
    <property type="term" value="P:cell wall modification"/>
    <property type="evidence" value="ECO:0007669"/>
    <property type="project" value="UniProtKB-UniRule"/>
</dbReference>
<accession>A0A559KGI4</accession>
<dbReference type="InterPro" id="IPR011050">
    <property type="entry name" value="Pectin_lyase_fold/virulence"/>
</dbReference>
<dbReference type="GO" id="GO:0030599">
    <property type="term" value="F:pectinesterase activity"/>
    <property type="evidence" value="ECO:0007669"/>
    <property type="project" value="UniProtKB-UniRule"/>
</dbReference>
<dbReference type="UniPathway" id="UPA00545">
    <property type="reaction ID" value="UER00823"/>
</dbReference>
<dbReference type="Gene3D" id="2.160.20.10">
    <property type="entry name" value="Single-stranded right-handed beta-helix, Pectin lyase-like"/>
    <property type="match status" value="1"/>
</dbReference>
<dbReference type="PANTHER" id="PTHR31321:SF57">
    <property type="entry name" value="PECTINESTERASE 53-RELATED"/>
    <property type="match status" value="1"/>
</dbReference>
<comment type="catalytic activity">
    <reaction evidence="5">
        <text>[(1-&gt;4)-alpha-D-galacturonosyl methyl ester](n) + n H2O = [(1-&gt;4)-alpha-D-galacturonosyl](n) + n methanol + n H(+)</text>
        <dbReference type="Rhea" id="RHEA:22380"/>
        <dbReference type="Rhea" id="RHEA-COMP:14570"/>
        <dbReference type="Rhea" id="RHEA-COMP:14573"/>
        <dbReference type="ChEBI" id="CHEBI:15377"/>
        <dbReference type="ChEBI" id="CHEBI:15378"/>
        <dbReference type="ChEBI" id="CHEBI:17790"/>
        <dbReference type="ChEBI" id="CHEBI:140522"/>
        <dbReference type="ChEBI" id="CHEBI:140523"/>
        <dbReference type="EC" id="3.1.1.11"/>
    </reaction>
</comment>
<feature type="domain" description="Pectinesterase catalytic" evidence="6">
    <location>
        <begin position="163"/>
        <end position="315"/>
    </location>
</feature>
<gene>
    <name evidence="7" type="ORF">FPZ49_03130</name>
</gene>
<dbReference type="AlphaFoldDB" id="A0A559KGI4"/>
<comment type="similarity">
    <text evidence="1">Belongs to the pectinesterase family.</text>
</comment>
<comment type="pathway">
    <text evidence="5">Glycan metabolism; pectin degradation; 2-dehydro-3-deoxy-D-gluconate from pectin: step 1/5.</text>
</comment>
<dbReference type="GO" id="GO:0009279">
    <property type="term" value="C:cell outer membrane"/>
    <property type="evidence" value="ECO:0007669"/>
    <property type="project" value="TreeGrafter"/>
</dbReference>
<evidence type="ECO:0000313" key="7">
    <source>
        <dbReference type="EMBL" id="TVY11241.1"/>
    </source>
</evidence>
<dbReference type="InterPro" id="IPR033131">
    <property type="entry name" value="Pectinesterase_Asp_AS"/>
</dbReference>
<dbReference type="InterPro" id="IPR000070">
    <property type="entry name" value="Pectinesterase_cat"/>
</dbReference>
<dbReference type="OrthoDB" id="9804686at2"/>
<comment type="caution">
    <text evidence="7">The sequence shown here is derived from an EMBL/GenBank/DDBJ whole genome shotgun (WGS) entry which is preliminary data.</text>
</comment>
<organism evidence="7 8">
    <name type="scientific">Paenibacillus cremeus</name>
    <dbReference type="NCBI Taxonomy" id="2163881"/>
    <lineage>
        <taxon>Bacteria</taxon>
        <taxon>Bacillati</taxon>
        <taxon>Bacillota</taxon>
        <taxon>Bacilli</taxon>
        <taxon>Bacillales</taxon>
        <taxon>Paenibacillaceae</taxon>
        <taxon>Paenibacillus</taxon>
    </lineage>
</organism>
<dbReference type="RefSeq" id="WP_144843088.1">
    <property type="nucleotide sequence ID" value="NZ_VNJI01000003.1"/>
</dbReference>
<dbReference type="PANTHER" id="PTHR31321">
    <property type="entry name" value="ACYL-COA THIOESTER HYDROLASE YBHC-RELATED"/>
    <property type="match status" value="1"/>
</dbReference>
<dbReference type="Pfam" id="PF01095">
    <property type="entry name" value="Pectinesterase"/>
    <property type="match status" value="2"/>
</dbReference>
<feature type="domain" description="Pectinesterase catalytic" evidence="6">
    <location>
        <begin position="2"/>
        <end position="138"/>
    </location>
</feature>
<dbReference type="GO" id="GO:0045490">
    <property type="term" value="P:pectin catabolic process"/>
    <property type="evidence" value="ECO:0007669"/>
    <property type="project" value="UniProtKB-UniRule"/>
</dbReference>
<keyword evidence="3 5" id="KW-0063">Aspartyl esterase</keyword>
<dbReference type="EMBL" id="VNJI01000003">
    <property type="protein sequence ID" value="TVY11241.1"/>
    <property type="molecule type" value="Genomic_DNA"/>
</dbReference>
<dbReference type="InterPro" id="IPR012334">
    <property type="entry name" value="Pectin_lyas_fold"/>
</dbReference>
<evidence type="ECO:0000313" key="8">
    <source>
        <dbReference type="Proteomes" id="UP000317036"/>
    </source>
</evidence>
<evidence type="ECO:0000256" key="1">
    <source>
        <dbReference type="ARBA" id="ARBA00008891"/>
    </source>
</evidence>
<sequence>MLVAADGSGDFTRIQEALDQIPSDNTDPVVIQIKNGTYKEKLHIVKPWVSLIGEDQEKTVITFDDYALMQFPDGERYETFNSYTVFIGADHVHAENLTFENTAGIGDLVGQAVAAYVDGDCTSFRNCRFLAHQDTLFTGPLPLAPIQRATFGGPREGHPRRPTRQYYEGCFIRGDIDFIFGSATAVFNRCEIFSNRQENKAVQGWVTAPSTPEGQPYGYVFLDCDLTGEASPRSVYLGRPWRNHAKSAFIGCRLGAHIHPEGWDNWDKPESETTTAFCEFGNSGPGSSADQRVRWSKQLEASDAARFTLSNILAGEDGWNPSNTR</sequence>
<dbReference type="Proteomes" id="UP000317036">
    <property type="component" value="Unassembled WGS sequence"/>
</dbReference>
<proteinExistence type="inferred from homology"/>
<dbReference type="SUPFAM" id="SSF51126">
    <property type="entry name" value="Pectin lyase-like"/>
    <property type="match status" value="1"/>
</dbReference>
<evidence type="ECO:0000256" key="5">
    <source>
        <dbReference type="RuleBase" id="RU000589"/>
    </source>
</evidence>
<evidence type="ECO:0000256" key="2">
    <source>
        <dbReference type="ARBA" id="ARBA00022801"/>
    </source>
</evidence>
<feature type="active site" evidence="4">
    <location>
        <position position="177"/>
    </location>
</feature>
<keyword evidence="2 5" id="KW-0378">Hydrolase</keyword>
<protein>
    <recommendedName>
        <fullName evidence="5">Pectinesterase</fullName>
        <ecNumber evidence="5">3.1.1.11</ecNumber>
    </recommendedName>
</protein>
<evidence type="ECO:0000256" key="3">
    <source>
        <dbReference type="ARBA" id="ARBA00023085"/>
    </source>
</evidence>